<keyword evidence="1" id="KW-0812">Transmembrane</keyword>
<dbReference type="EMBL" id="JQ797329">
    <property type="protein sequence ID" value="AFJ76100.1"/>
    <property type="molecule type" value="Genomic_DNA"/>
</dbReference>
<organism evidence="2 3">
    <name type="scientific">Listeria phage vB_LmoM_AG20</name>
    <dbReference type="NCBI Taxonomy" id="1168744"/>
    <lineage>
        <taxon>Viruses</taxon>
        <taxon>Duplodnaviria</taxon>
        <taxon>Heunggongvirae</taxon>
        <taxon>Uroviricota</taxon>
        <taxon>Caudoviricetes</taxon>
        <taxon>Herelleviridae</taxon>
        <taxon>Jasinskavirinae</taxon>
        <taxon>Pecentumvirus</taxon>
        <taxon>Pecentumvirus AG20</taxon>
    </lineage>
</organism>
<feature type="transmembrane region" description="Helical" evidence="1">
    <location>
        <begin position="48"/>
        <end position="66"/>
    </location>
</feature>
<name>M4H0S0_9CAUD</name>
<keyword evidence="3" id="KW-1185">Reference proteome</keyword>
<dbReference type="RefSeq" id="YP_007676831.1">
    <property type="nucleotide sequence ID" value="NC_020871.1"/>
</dbReference>
<proteinExistence type="predicted"/>
<sequence>MVLISVACYLGNSVAGYLELFPFFCNLLLRALLLLYTDESYCSISESIACYLTFFRLNGVGGFLLYEGLRYLLQYKYKAQYLSVCSHKPPQAV</sequence>
<accession>M4H0S0</accession>
<dbReference type="Proteomes" id="UP000011830">
    <property type="component" value="Segment"/>
</dbReference>
<evidence type="ECO:0000313" key="3">
    <source>
        <dbReference type="Proteomes" id="UP000011830"/>
    </source>
</evidence>
<dbReference type="GeneID" id="15041724"/>
<keyword evidence="1" id="KW-0472">Membrane</keyword>
<reference evidence="2 3" key="1">
    <citation type="submission" date="2012-03" db="EMBL/GenBank/DDBJ databases">
        <authorList>
            <person name="Anany H."/>
            <person name="Kropinski A.M."/>
            <person name="Griffiths M.W."/>
        </authorList>
    </citation>
    <scope>NUCLEOTIDE SEQUENCE [LARGE SCALE GENOMIC DNA]</scope>
</reference>
<protein>
    <submittedName>
        <fullName evidence="2">Uncharacterized protein</fullName>
    </submittedName>
</protein>
<evidence type="ECO:0000313" key="2">
    <source>
        <dbReference type="EMBL" id="AFJ76100.1"/>
    </source>
</evidence>
<dbReference type="KEGG" id="vg:15041724"/>
<gene>
    <name evidence="2" type="ORF">AG2_165</name>
</gene>
<evidence type="ECO:0000256" key="1">
    <source>
        <dbReference type="SAM" id="Phobius"/>
    </source>
</evidence>
<keyword evidence="1" id="KW-1133">Transmembrane helix</keyword>